<feature type="transmembrane region" description="Helical" evidence="2">
    <location>
        <begin position="652"/>
        <end position="673"/>
    </location>
</feature>
<feature type="transmembrane region" description="Helical" evidence="2">
    <location>
        <begin position="175"/>
        <end position="197"/>
    </location>
</feature>
<evidence type="ECO:0000256" key="2">
    <source>
        <dbReference type="SAM" id="Phobius"/>
    </source>
</evidence>
<keyword evidence="5" id="KW-1185">Reference proteome</keyword>
<keyword evidence="2" id="KW-0812">Transmembrane</keyword>
<dbReference type="PANTHER" id="PTHR35395:SF1">
    <property type="entry name" value="DUF6536 DOMAIN-CONTAINING PROTEIN"/>
    <property type="match status" value="1"/>
</dbReference>
<dbReference type="EMBL" id="QJNS01000700">
    <property type="protein sequence ID" value="RYO75614.1"/>
    <property type="molecule type" value="Genomic_DNA"/>
</dbReference>
<evidence type="ECO:0000256" key="1">
    <source>
        <dbReference type="SAM" id="MobiDB-lite"/>
    </source>
</evidence>
<evidence type="ECO:0000259" key="3">
    <source>
        <dbReference type="Pfam" id="PF20163"/>
    </source>
</evidence>
<reference evidence="4 5" key="1">
    <citation type="submission" date="2018-06" db="EMBL/GenBank/DDBJ databases">
        <title>Complete Genomes of Monosporascus.</title>
        <authorList>
            <person name="Robinson A.J."/>
            <person name="Natvig D.O."/>
        </authorList>
    </citation>
    <scope>NUCLEOTIDE SEQUENCE [LARGE SCALE GENOMIC DNA]</scope>
    <source>
        <strain evidence="4 5">CBS 609.92</strain>
    </source>
</reference>
<protein>
    <recommendedName>
        <fullName evidence="3">DUF6536 domain-containing protein</fullName>
    </recommendedName>
</protein>
<accession>A0ABY0GWN4</accession>
<keyword evidence="2" id="KW-0472">Membrane</keyword>
<evidence type="ECO:0000313" key="4">
    <source>
        <dbReference type="EMBL" id="RYO75614.1"/>
    </source>
</evidence>
<feature type="transmembrane region" description="Helical" evidence="2">
    <location>
        <begin position="538"/>
        <end position="559"/>
    </location>
</feature>
<feature type="region of interest" description="Disordered" evidence="1">
    <location>
        <begin position="1"/>
        <end position="21"/>
    </location>
</feature>
<feature type="transmembrane region" description="Helical" evidence="2">
    <location>
        <begin position="391"/>
        <end position="417"/>
    </location>
</feature>
<organism evidence="4 5">
    <name type="scientific">Monosporascus cannonballus</name>
    <dbReference type="NCBI Taxonomy" id="155416"/>
    <lineage>
        <taxon>Eukaryota</taxon>
        <taxon>Fungi</taxon>
        <taxon>Dikarya</taxon>
        <taxon>Ascomycota</taxon>
        <taxon>Pezizomycotina</taxon>
        <taxon>Sordariomycetes</taxon>
        <taxon>Xylariomycetidae</taxon>
        <taxon>Xylariales</taxon>
        <taxon>Xylariales incertae sedis</taxon>
        <taxon>Monosporascus</taxon>
    </lineage>
</organism>
<dbReference type="Pfam" id="PF20163">
    <property type="entry name" value="DUF6536"/>
    <property type="match status" value="1"/>
</dbReference>
<feature type="transmembrane region" description="Helical" evidence="2">
    <location>
        <begin position="483"/>
        <end position="505"/>
    </location>
</feature>
<name>A0ABY0GWN4_9PEZI</name>
<gene>
    <name evidence="4" type="ORF">DL762_009934</name>
</gene>
<comment type="caution">
    <text evidence="4">The sequence shown here is derived from an EMBL/GenBank/DDBJ whole genome shotgun (WGS) entry which is preliminary data.</text>
</comment>
<keyword evidence="2" id="KW-1133">Transmembrane helix</keyword>
<sequence>MGEIYQSVGQSEPELSRDDNKRVWRHSASEPHFPLTHVPSQAPKKPIIPRVILYFYDRYINNGWRGRIIRLAVFSTLVWLLNIAVYAVLFIRSDIKFGSGVLMDSSCVTVERANTLIHVALNIVTSLMLSASTLAMDSLCCPTRAEVDNAHAKKRSLHIGGLSLRNFRFISKSRSILWILLWVTSIPLHLFFNAVFYTSSRSYQYAVAVVSLDFFNNTAWAPTTDNSAPSNFADLGGYGDRFDFERPNNDTILALLKDGRGLDAHLKFMALNSTRCMSMYANGFLDVASDVIVVTSSVSNASSSPLVWTRYPERSLSQNGNEANGDPYNWICHDDLEKQSTRYNRLTPGKNYDVCTTQVVEEIADHPDPWTVYGHPVEYCIYRPQLEQCSLLFNIWMMLAVLLCGFFKTAIIVWICIHYSRNYNLRTFGDAVSSFLEREDETTQNLALKPSSAFVRDEYLPCEPQRYTGYRQRWWKSAGVRGFWITVAITVLYALTIGMLLWYAVKNASGTAFDYGFGQTNIQTLADFQPNDTGSSGIVPNLIVANVPHVFFFILYMAYSDIYAKMHMAVEFNEYSKRAMGLRVSEKPRGAQLGSHFFGLSAHWGLPIITVSSTIHWLTSQAIFFVRVDGVNNEGVVDPNDQLARLGYNCRAIAAIVGILLLIAIVTVCLGWFQKFEVSFGEVGNSLVISAACHPPGDWNQDGQMSMRELSWGDVPVDEKRRSEGVRHCSFAPIPPRKLLVGAYYS</sequence>
<feature type="domain" description="DUF6536" evidence="3">
    <location>
        <begin position="64"/>
        <end position="215"/>
    </location>
</feature>
<dbReference type="InterPro" id="IPR046623">
    <property type="entry name" value="DUF6536"/>
</dbReference>
<evidence type="ECO:0000313" key="5">
    <source>
        <dbReference type="Proteomes" id="UP000294003"/>
    </source>
</evidence>
<proteinExistence type="predicted"/>
<dbReference type="PANTHER" id="PTHR35395">
    <property type="entry name" value="DUF6536 DOMAIN-CONTAINING PROTEIN"/>
    <property type="match status" value="1"/>
</dbReference>
<dbReference type="Proteomes" id="UP000294003">
    <property type="component" value="Unassembled WGS sequence"/>
</dbReference>
<feature type="transmembrane region" description="Helical" evidence="2">
    <location>
        <begin position="68"/>
        <end position="91"/>
    </location>
</feature>